<gene>
    <name evidence="1" type="ORF">BJ138DRAFT_1169059</name>
</gene>
<evidence type="ECO:0000313" key="2">
    <source>
        <dbReference type="Proteomes" id="UP000790377"/>
    </source>
</evidence>
<accession>A0ACB8AU91</accession>
<sequence length="745" mass="84686">MTVAEAKKLLKKRKQQDEEAPEKPAFEESVALEMLSEDENDADAQSESDDGEVDAFPEIDPRSDSENEESEKSEDDDDELEEDVEEDSDEDSHPDLQIFPKSKTIVSDITGQPKRVYPEIEPDYDSDSSTEDDPNRVGNVPMHWYDDLPHVGYDINGKRVLRPAQGDELDKFLQTVEDPTAWTSAFDKNAQMDKPLSADELDIIRRLQAGENPDGDYDPYEPTVEWFTGKGKEEIMPLSAAPEPKRRWLPSKWEKQKIMKIVRAIRQGRIVGSKPTNADTKSFYPIWNELPSNQEPPLPAPKPRLPTNSESYNPPAEYLPTDVERKQWENTDPENRERDYLPQKYSALRLVPAYDRFIKERFNRQLDLYLAPRIQRTKLNIDPNSLIPKLPSPSSLKPFPNYNSLKFSHVKGRVRCLSVSPDGAWVVSGDEEGMVSVWEVNVGREIKRWKLDGKIGAIEWCPRTDVSFFVVGTEEKLHFFIPPHLTPSIFNLTHSLLAPATLPPATQSPIKWMSSASSTDGSILTLNLPSSSGLPKQLAWHRKGDYLASVSSSESQGGVWIHQMSRRHSQAPFKKIKGAVQLVLFHPTKPHFFVATQRYVRVYNLAEQKLLKTLMPGIKWISSMDVHPSGDHVIVGGYDRKLCWFDLELSDKPYKILRYHTRAIRSLQFHPTYPLFASSSDDGSIQIFHARVYSDLMTDPLIVPLKILRGHDVKEGLGVLQIKWTNKQPWLVSAGADGNVLVWCS</sequence>
<evidence type="ECO:0000313" key="1">
    <source>
        <dbReference type="EMBL" id="KAH7916749.1"/>
    </source>
</evidence>
<dbReference type="EMBL" id="MU267589">
    <property type="protein sequence ID" value="KAH7916749.1"/>
    <property type="molecule type" value="Genomic_DNA"/>
</dbReference>
<organism evidence="1 2">
    <name type="scientific">Hygrophoropsis aurantiaca</name>
    <dbReference type="NCBI Taxonomy" id="72124"/>
    <lineage>
        <taxon>Eukaryota</taxon>
        <taxon>Fungi</taxon>
        <taxon>Dikarya</taxon>
        <taxon>Basidiomycota</taxon>
        <taxon>Agaricomycotina</taxon>
        <taxon>Agaricomycetes</taxon>
        <taxon>Agaricomycetidae</taxon>
        <taxon>Boletales</taxon>
        <taxon>Coniophorineae</taxon>
        <taxon>Hygrophoropsidaceae</taxon>
        <taxon>Hygrophoropsis</taxon>
    </lineage>
</organism>
<dbReference type="Proteomes" id="UP000790377">
    <property type="component" value="Unassembled WGS sequence"/>
</dbReference>
<keyword evidence="2" id="KW-1185">Reference proteome</keyword>
<proteinExistence type="predicted"/>
<comment type="caution">
    <text evidence="1">The sequence shown here is derived from an EMBL/GenBank/DDBJ whole genome shotgun (WGS) entry which is preliminary data.</text>
</comment>
<name>A0ACB8AU91_9AGAM</name>
<protein>
    <submittedName>
        <fullName evidence="1">BOP1NT-domain-containing protein</fullName>
    </submittedName>
</protein>
<reference evidence="1" key="1">
    <citation type="journal article" date="2021" name="New Phytol.">
        <title>Evolutionary innovations through gain and loss of genes in the ectomycorrhizal Boletales.</title>
        <authorList>
            <person name="Wu G."/>
            <person name="Miyauchi S."/>
            <person name="Morin E."/>
            <person name="Kuo A."/>
            <person name="Drula E."/>
            <person name="Varga T."/>
            <person name="Kohler A."/>
            <person name="Feng B."/>
            <person name="Cao Y."/>
            <person name="Lipzen A."/>
            <person name="Daum C."/>
            <person name="Hundley H."/>
            <person name="Pangilinan J."/>
            <person name="Johnson J."/>
            <person name="Barry K."/>
            <person name="LaButti K."/>
            <person name="Ng V."/>
            <person name="Ahrendt S."/>
            <person name="Min B."/>
            <person name="Choi I.G."/>
            <person name="Park H."/>
            <person name="Plett J.M."/>
            <person name="Magnuson J."/>
            <person name="Spatafora J.W."/>
            <person name="Nagy L.G."/>
            <person name="Henrissat B."/>
            <person name="Grigoriev I.V."/>
            <person name="Yang Z.L."/>
            <person name="Xu J."/>
            <person name="Martin F.M."/>
        </authorList>
    </citation>
    <scope>NUCLEOTIDE SEQUENCE</scope>
    <source>
        <strain evidence="1">ATCC 28755</strain>
    </source>
</reference>